<accession>A0A1Y4Q1T5</accession>
<organism evidence="1 2">
    <name type="scientific">Thomasclavelia spiroformis</name>
    <dbReference type="NCBI Taxonomy" id="29348"/>
    <lineage>
        <taxon>Bacteria</taxon>
        <taxon>Bacillati</taxon>
        <taxon>Bacillota</taxon>
        <taxon>Erysipelotrichia</taxon>
        <taxon>Erysipelotrichales</taxon>
        <taxon>Coprobacillaceae</taxon>
        <taxon>Thomasclavelia</taxon>
    </lineage>
</organism>
<evidence type="ECO:0000313" key="2">
    <source>
        <dbReference type="Proteomes" id="UP000196258"/>
    </source>
</evidence>
<proteinExistence type="predicted"/>
<name>A0A1Y4Q1T5_9FIRM</name>
<dbReference type="AlphaFoldDB" id="A0A1Y4Q1T5"/>
<evidence type="ECO:0000313" key="1">
    <source>
        <dbReference type="EMBL" id="OUQ03490.1"/>
    </source>
</evidence>
<reference evidence="2" key="1">
    <citation type="submission" date="2017-04" db="EMBL/GenBank/DDBJ databases">
        <title>Function of individual gut microbiota members based on whole genome sequencing of pure cultures obtained from chicken caecum.</title>
        <authorList>
            <person name="Medvecky M."/>
            <person name="Cejkova D."/>
            <person name="Polansky O."/>
            <person name="Karasova D."/>
            <person name="Kubasova T."/>
            <person name="Cizek A."/>
            <person name="Rychlik I."/>
        </authorList>
    </citation>
    <scope>NUCLEOTIDE SEQUENCE [LARGE SCALE GENOMIC DNA]</scope>
    <source>
        <strain evidence="2">An149</strain>
    </source>
</reference>
<comment type="caution">
    <text evidence="1">The sequence shown here is derived from an EMBL/GenBank/DDBJ whole genome shotgun (WGS) entry which is preliminary data.</text>
</comment>
<protein>
    <submittedName>
        <fullName evidence="1">Uncharacterized protein</fullName>
    </submittedName>
</protein>
<dbReference type="EMBL" id="NFLB01000019">
    <property type="protein sequence ID" value="OUQ03490.1"/>
    <property type="molecule type" value="Genomic_DNA"/>
</dbReference>
<dbReference type="Proteomes" id="UP000196258">
    <property type="component" value="Unassembled WGS sequence"/>
</dbReference>
<gene>
    <name evidence="1" type="ORF">B5E91_12640</name>
</gene>
<sequence length="61" mass="7195">MRINTSKSKNHEFIYIIRDIYNSGSRTTKIYQKLGKIEDLCSEKTCPEMKSLLGQRIMLRN</sequence>